<name>A0A9P7YDP7_9HELO</name>
<protein>
    <submittedName>
        <fullName evidence="3">Uncharacterized protein</fullName>
    </submittedName>
</protein>
<evidence type="ECO:0000256" key="1">
    <source>
        <dbReference type="SAM" id="MobiDB-lite"/>
    </source>
</evidence>
<feature type="region of interest" description="Disordered" evidence="1">
    <location>
        <begin position="65"/>
        <end position="98"/>
    </location>
</feature>
<sequence>MKFTSFVLAALAVAATPQSTSRAGGHGDGGFCGGQGSMPSGMPLGVAGESGGFGGQKAFATGLASSGGAHGTGCGGSRPTISGGAGQSEEGSRGEGTPTKAALRNFARKFPTSFGSEGGALPTKIPSNFPSDFPQMSGQPIGGPPFGAPSGVPSGVPSGSFGAKNAAVTIPIPSLTTLQAESVPTASYARPSGAAFPSDGTSFHGDRANPTGASSRGFPSGFPTTFMTVTRSA</sequence>
<feature type="signal peptide" evidence="2">
    <location>
        <begin position="1"/>
        <end position="22"/>
    </location>
</feature>
<dbReference type="AlphaFoldDB" id="A0A9P7YDP7"/>
<feature type="chain" id="PRO_5040283507" evidence="2">
    <location>
        <begin position="23"/>
        <end position="233"/>
    </location>
</feature>
<gene>
    <name evidence="3" type="ORF">BJ875DRAFT_498067</name>
</gene>
<evidence type="ECO:0000313" key="3">
    <source>
        <dbReference type="EMBL" id="KAG9231756.1"/>
    </source>
</evidence>
<accession>A0A9P7YDP7</accession>
<dbReference type="Proteomes" id="UP000824998">
    <property type="component" value="Unassembled WGS sequence"/>
</dbReference>
<feature type="region of interest" description="Disordered" evidence="1">
    <location>
        <begin position="184"/>
        <end position="222"/>
    </location>
</feature>
<feature type="region of interest" description="Disordered" evidence="1">
    <location>
        <begin position="17"/>
        <end position="36"/>
    </location>
</feature>
<keyword evidence="2" id="KW-0732">Signal</keyword>
<feature type="compositionally biased region" description="Gly residues" evidence="1">
    <location>
        <begin position="24"/>
        <end position="36"/>
    </location>
</feature>
<organism evidence="3 4">
    <name type="scientific">Amylocarpus encephaloides</name>
    <dbReference type="NCBI Taxonomy" id="45428"/>
    <lineage>
        <taxon>Eukaryota</taxon>
        <taxon>Fungi</taxon>
        <taxon>Dikarya</taxon>
        <taxon>Ascomycota</taxon>
        <taxon>Pezizomycotina</taxon>
        <taxon>Leotiomycetes</taxon>
        <taxon>Helotiales</taxon>
        <taxon>Helotiales incertae sedis</taxon>
        <taxon>Amylocarpus</taxon>
    </lineage>
</organism>
<comment type="caution">
    <text evidence="3">The sequence shown here is derived from an EMBL/GenBank/DDBJ whole genome shotgun (WGS) entry which is preliminary data.</text>
</comment>
<proteinExistence type="predicted"/>
<keyword evidence="4" id="KW-1185">Reference proteome</keyword>
<dbReference type="EMBL" id="MU251583">
    <property type="protein sequence ID" value="KAG9231756.1"/>
    <property type="molecule type" value="Genomic_DNA"/>
</dbReference>
<evidence type="ECO:0000256" key="2">
    <source>
        <dbReference type="SAM" id="SignalP"/>
    </source>
</evidence>
<reference evidence="3" key="1">
    <citation type="journal article" date="2021" name="IMA Fungus">
        <title>Genomic characterization of three marine fungi, including Emericellopsis atlantica sp. nov. with signatures of a generalist lifestyle and marine biomass degradation.</title>
        <authorList>
            <person name="Hagestad O.C."/>
            <person name="Hou L."/>
            <person name="Andersen J.H."/>
            <person name="Hansen E.H."/>
            <person name="Altermark B."/>
            <person name="Li C."/>
            <person name="Kuhnert E."/>
            <person name="Cox R.J."/>
            <person name="Crous P.W."/>
            <person name="Spatafora J.W."/>
            <person name="Lail K."/>
            <person name="Amirebrahimi M."/>
            <person name="Lipzen A."/>
            <person name="Pangilinan J."/>
            <person name="Andreopoulos W."/>
            <person name="Hayes R.D."/>
            <person name="Ng V."/>
            <person name="Grigoriev I.V."/>
            <person name="Jackson S.A."/>
            <person name="Sutton T.D.S."/>
            <person name="Dobson A.D.W."/>
            <person name="Rama T."/>
        </authorList>
    </citation>
    <scope>NUCLEOTIDE SEQUENCE</scope>
    <source>
        <strain evidence="3">TRa018bII</strain>
    </source>
</reference>
<evidence type="ECO:0000313" key="4">
    <source>
        <dbReference type="Proteomes" id="UP000824998"/>
    </source>
</evidence>